<reference evidence="1 2" key="1">
    <citation type="submission" date="2018-11" db="EMBL/GenBank/DDBJ databases">
        <authorList>
            <consortium name="Pathogen Informatics"/>
        </authorList>
    </citation>
    <scope>NUCLEOTIDE SEQUENCE [LARGE SCALE GENOMIC DNA]</scope>
    <source>
        <strain evidence="1 2">Zambia</strain>
    </source>
</reference>
<evidence type="ECO:0000313" key="2">
    <source>
        <dbReference type="Proteomes" id="UP000277204"/>
    </source>
</evidence>
<gene>
    <name evidence="1" type="ORF">SMRZ_LOCUS14775</name>
</gene>
<proteinExistence type="predicted"/>
<organism evidence="1 2">
    <name type="scientific">Schistosoma margrebowiei</name>
    <dbReference type="NCBI Taxonomy" id="48269"/>
    <lineage>
        <taxon>Eukaryota</taxon>
        <taxon>Metazoa</taxon>
        <taxon>Spiralia</taxon>
        <taxon>Lophotrochozoa</taxon>
        <taxon>Platyhelminthes</taxon>
        <taxon>Trematoda</taxon>
        <taxon>Digenea</taxon>
        <taxon>Strigeidida</taxon>
        <taxon>Schistosomatoidea</taxon>
        <taxon>Schistosomatidae</taxon>
        <taxon>Schistosoma</taxon>
    </lineage>
</organism>
<keyword evidence="2" id="KW-1185">Reference proteome</keyword>
<dbReference type="AlphaFoldDB" id="A0A183MFF0"/>
<name>A0A183MFF0_9TREM</name>
<dbReference type="EMBL" id="UZAI01016823">
    <property type="protein sequence ID" value="VDP16665.1"/>
    <property type="molecule type" value="Genomic_DNA"/>
</dbReference>
<accession>A0A183MFF0</accession>
<evidence type="ECO:0000313" key="1">
    <source>
        <dbReference type="EMBL" id="VDP16665.1"/>
    </source>
</evidence>
<sequence length="77" mass="8962">MKTLTSEGNHRIQWTVWMEPDDLDLADDLTLLSYAHQEMQMKPTSVSAAVCISRSQHTQGKMRILKYNTENTTYYHT</sequence>
<dbReference type="Proteomes" id="UP000277204">
    <property type="component" value="Unassembled WGS sequence"/>
</dbReference>
<protein>
    <submittedName>
        <fullName evidence="1">Uncharacterized protein</fullName>
    </submittedName>
</protein>